<evidence type="ECO:0000256" key="3">
    <source>
        <dbReference type="RuleBase" id="RU003476"/>
    </source>
</evidence>
<evidence type="ECO:0000313" key="6">
    <source>
        <dbReference type="Proteomes" id="UP000637720"/>
    </source>
</evidence>
<dbReference type="PRINTS" id="PR00502">
    <property type="entry name" value="NUDIXFAMILY"/>
</dbReference>
<evidence type="ECO:0000259" key="4">
    <source>
        <dbReference type="PROSITE" id="PS51462"/>
    </source>
</evidence>
<dbReference type="PROSITE" id="PS00893">
    <property type="entry name" value="NUDIX_BOX"/>
    <property type="match status" value="1"/>
</dbReference>
<reference evidence="5" key="2">
    <citation type="submission" date="2020-09" db="EMBL/GenBank/DDBJ databases">
        <authorList>
            <person name="Sun Q."/>
            <person name="Ohkuma M."/>
        </authorList>
    </citation>
    <scope>NUCLEOTIDE SEQUENCE</scope>
    <source>
        <strain evidence="5">JCM 14719</strain>
    </source>
</reference>
<dbReference type="GO" id="GO:0005829">
    <property type="term" value="C:cytosol"/>
    <property type="evidence" value="ECO:0007669"/>
    <property type="project" value="TreeGrafter"/>
</dbReference>
<keyword evidence="6" id="KW-1185">Reference proteome</keyword>
<dbReference type="Gene3D" id="3.90.79.10">
    <property type="entry name" value="Nucleoside Triphosphate Pyrophosphohydrolase"/>
    <property type="match status" value="1"/>
</dbReference>
<dbReference type="PROSITE" id="PS51462">
    <property type="entry name" value="NUDIX"/>
    <property type="match status" value="1"/>
</dbReference>
<dbReference type="GO" id="GO:0019693">
    <property type="term" value="P:ribose phosphate metabolic process"/>
    <property type="evidence" value="ECO:0007669"/>
    <property type="project" value="TreeGrafter"/>
</dbReference>
<dbReference type="AlphaFoldDB" id="A0A8J3BGS2"/>
<proteinExistence type="inferred from homology"/>
<dbReference type="Pfam" id="PF00293">
    <property type="entry name" value="NUDIX"/>
    <property type="match status" value="1"/>
</dbReference>
<gene>
    <name evidence="5" type="primary">nudF</name>
    <name evidence="5" type="ORF">GCM10007043_21000</name>
</gene>
<dbReference type="PANTHER" id="PTHR11839">
    <property type="entry name" value="UDP/ADP-SUGAR PYROPHOSPHATASE"/>
    <property type="match status" value="1"/>
</dbReference>
<comment type="cofactor">
    <cofactor evidence="1">
        <name>Mg(2+)</name>
        <dbReference type="ChEBI" id="CHEBI:18420"/>
    </cofactor>
</comment>
<dbReference type="RefSeq" id="WP_188818011.1">
    <property type="nucleotide sequence ID" value="NZ_BMOF01000056.1"/>
</dbReference>
<dbReference type="InterPro" id="IPR000086">
    <property type="entry name" value="NUDIX_hydrolase_dom"/>
</dbReference>
<reference evidence="5" key="1">
    <citation type="journal article" date="2014" name="Int. J. Syst. Evol. Microbiol.">
        <title>Complete genome sequence of Corynebacterium casei LMG S-19264T (=DSM 44701T), isolated from a smear-ripened cheese.</title>
        <authorList>
            <consortium name="US DOE Joint Genome Institute (JGI-PGF)"/>
            <person name="Walter F."/>
            <person name="Albersmeier A."/>
            <person name="Kalinowski J."/>
            <person name="Ruckert C."/>
        </authorList>
    </citation>
    <scope>NUCLEOTIDE SEQUENCE</scope>
    <source>
        <strain evidence="5">JCM 14719</strain>
    </source>
</reference>
<organism evidence="5 6">
    <name type="scientific">Calditerricola satsumensis</name>
    <dbReference type="NCBI Taxonomy" id="373054"/>
    <lineage>
        <taxon>Bacteria</taxon>
        <taxon>Bacillati</taxon>
        <taxon>Bacillota</taxon>
        <taxon>Bacilli</taxon>
        <taxon>Bacillales</taxon>
        <taxon>Bacillaceae</taxon>
        <taxon>Calditerricola</taxon>
    </lineage>
</organism>
<dbReference type="InterPro" id="IPR020084">
    <property type="entry name" value="NUDIX_hydrolase_CS"/>
</dbReference>
<sequence length="183" mass="20579">MSSFAEPTVSSQLVYRGRIIRVRLDEVRLPDGSTGQREVVEHPGAVAVFARTADDRILLVRQFRKPLEREIWEIPAGKLEPGEDPAACAQRELAEETGYVAERWTHVASFYTSPGFADEIVHLYRAEGLTRGAARPDDGEFVEPALLTWEEAQEKVRAGLICDAKTLYALALWELDRLREGRS</sequence>
<evidence type="ECO:0000313" key="5">
    <source>
        <dbReference type="EMBL" id="GGK06733.1"/>
    </source>
</evidence>
<accession>A0A8J3BGS2</accession>
<protein>
    <submittedName>
        <fullName evidence="5">ADP-ribose diphosphatase</fullName>
    </submittedName>
</protein>
<dbReference type="PANTHER" id="PTHR11839:SF18">
    <property type="entry name" value="NUDIX HYDROLASE DOMAIN-CONTAINING PROTEIN"/>
    <property type="match status" value="1"/>
</dbReference>
<name>A0A8J3BGS2_9BACI</name>
<dbReference type="InterPro" id="IPR020476">
    <property type="entry name" value="Nudix_hydrolase"/>
</dbReference>
<feature type="domain" description="Nudix hydrolase" evidence="4">
    <location>
        <begin position="40"/>
        <end position="169"/>
    </location>
</feature>
<dbReference type="Proteomes" id="UP000637720">
    <property type="component" value="Unassembled WGS sequence"/>
</dbReference>
<dbReference type="GO" id="GO:0016462">
    <property type="term" value="F:pyrophosphatase activity"/>
    <property type="evidence" value="ECO:0007669"/>
    <property type="project" value="UniProtKB-ARBA"/>
</dbReference>
<dbReference type="FunFam" id="3.90.79.10:FF:000024">
    <property type="entry name" value="ADP-ribose pyrophosphatase"/>
    <property type="match status" value="1"/>
</dbReference>
<dbReference type="InterPro" id="IPR015797">
    <property type="entry name" value="NUDIX_hydrolase-like_dom_sf"/>
</dbReference>
<dbReference type="GO" id="GO:0006753">
    <property type="term" value="P:nucleoside phosphate metabolic process"/>
    <property type="evidence" value="ECO:0007669"/>
    <property type="project" value="TreeGrafter"/>
</dbReference>
<evidence type="ECO:0000256" key="1">
    <source>
        <dbReference type="ARBA" id="ARBA00001946"/>
    </source>
</evidence>
<keyword evidence="2 3" id="KW-0378">Hydrolase</keyword>
<dbReference type="EMBL" id="BMOF01000056">
    <property type="protein sequence ID" value="GGK06733.1"/>
    <property type="molecule type" value="Genomic_DNA"/>
</dbReference>
<evidence type="ECO:0000256" key="2">
    <source>
        <dbReference type="ARBA" id="ARBA00022801"/>
    </source>
</evidence>
<comment type="similarity">
    <text evidence="3">Belongs to the Nudix hydrolase family.</text>
</comment>
<comment type="caution">
    <text evidence="5">The sequence shown here is derived from an EMBL/GenBank/DDBJ whole genome shotgun (WGS) entry which is preliminary data.</text>
</comment>
<dbReference type="SUPFAM" id="SSF55811">
    <property type="entry name" value="Nudix"/>
    <property type="match status" value="1"/>
</dbReference>